<name>A0A087BRP3_BIFLN</name>
<dbReference type="PIRSF" id="PIRSF003203">
    <property type="entry name" value="AzlD"/>
    <property type="match status" value="1"/>
</dbReference>
<keyword evidence="1" id="KW-1133">Transmembrane helix</keyword>
<feature type="transmembrane region" description="Helical" evidence="1">
    <location>
        <begin position="66"/>
        <end position="84"/>
    </location>
</feature>
<keyword evidence="1" id="KW-0812">Transmembrane</keyword>
<feature type="transmembrane region" description="Helical" evidence="1">
    <location>
        <begin position="42"/>
        <end position="60"/>
    </location>
</feature>
<evidence type="ECO:0000256" key="1">
    <source>
        <dbReference type="SAM" id="Phobius"/>
    </source>
</evidence>
<gene>
    <name evidence="2" type="ORF">BLSS_0381</name>
</gene>
<keyword evidence="1" id="KW-0472">Membrane</keyword>
<evidence type="ECO:0000313" key="2">
    <source>
        <dbReference type="EMBL" id="KFI73693.1"/>
    </source>
</evidence>
<dbReference type="AlphaFoldDB" id="A0A087BRP3"/>
<dbReference type="InterPro" id="IPR008407">
    <property type="entry name" value="Brnchd-chn_aa_trnsp_AzlD"/>
</dbReference>
<dbReference type="Pfam" id="PF05437">
    <property type="entry name" value="AzlD"/>
    <property type="match status" value="1"/>
</dbReference>
<comment type="caution">
    <text evidence="2">The sequence shown here is derived from an EMBL/GenBank/DDBJ whole genome shotgun (WGS) entry which is preliminary data.</text>
</comment>
<feature type="transmembrane region" description="Helical" evidence="1">
    <location>
        <begin position="6"/>
        <end position="30"/>
    </location>
</feature>
<sequence length="110" mass="12252">MTMTIWQGALTIVTVVLGTMCTRFLPFLVFPESKQPPRVIEYFGRVLPYAMTGLLVVYALRNTPILTGSHGLPELIACTVIVLLHVWKRSMLLSIAGGTIVYMLLVQLVF</sequence>
<dbReference type="Proteomes" id="UP000029024">
    <property type="component" value="Unassembled WGS sequence"/>
</dbReference>
<dbReference type="RefSeq" id="WP_029679353.1">
    <property type="nucleotide sequence ID" value="NZ_CP169558.1"/>
</dbReference>
<accession>A0A087BRP3</accession>
<protein>
    <submittedName>
        <fullName evidence="2">Branched-chain amino acid permease</fullName>
    </submittedName>
</protein>
<feature type="transmembrane region" description="Helical" evidence="1">
    <location>
        <begin position="91"/>
        <end position="109"/>
    </location>
</feature>
<reference evidence="2 3" key="1">
    <citation type="submission" date="2014-03" db="EMBL/GenBank/DDBJ databases">
        <title>Genomics of Bifidobacteria.</title>
        <authorList>
            <person name="Ventura M."/>
            <person name="Milani C."/>
            <person name="Lugli G.A."/>
        </authorList>
    </citation>
    <scope>NUCLEOTIDE SEQUENCE [LARGE SCALE GENOMIC DNA]</scope>
    <source>
        <strain evidence="2 3">LMG 21814</strain>
    </source>
</reference>
<organism evidence="2 3">
    <name type="scientific">Bifidobacterium longum subsp. suis</name>
    <dbReference type="NCBI Taxonomy" id="1695"/>
    <lineage>
        <taxon>Bacteria</taxon>
        <taxon>Bacillati</taxon>
        <taxon>Actinomycetota</taxon>
        <taxon>Actinomycetes</taxon>
        <taxon>Bifidobacteriales</taxon>
        <taxon>Bifidobacteriaceae</taxon>
        <taxon>Bifidobacterium</taxon>
    </lineage>
</organism>
<proteinExistence type="predicted"/>
<dbReference type="EMBL" id="JGZA01000001">
    <property type="protein sequence ID" value="KFI73693.1"/>
    <property type="molecule type" value="Genomic_DNA"/>
</dbReference>
<evidence type="ECO:0000313" key="3">
    <source>
        <dbReference type="Proteomes" id="UP000029024"/>
    </source>
</evidence>